<evidence type="ECO:0000313" key="3">
    <source>
        <dbReference type="Proteomes" id="UP000054564"/>
    </source>
</evidence>
<dbReference type="AlphaFoldDB" id="A0A0L0UUX4"/>
<keyword evidence="1" id="KW-0732">Signal</keyword>
<keyword evidence="3" id="KW-1185">Reference proteome</keyword>
<dbReference type="Proteomes" id="UP000054564">
    <property type="component" value="Unassembled WGS sequence"/>
</dbReference>
<sequence length="117" mass="12962">MQVLVALAIAVVLYSEMAIAMNVIVCTASEQSLCGKPRAKGPPKMFRKSLTVKIGTMTGTNYCPDTDVPYCCPQGTIRFTSSNEKKYAKFADVTHTHCRAYKNRHGVQPVWFGDQQN</sequence>
<evidence type="ECO:0000313" key="2">
    <source>
        <dbReference type="EMBL" id="KNE90847.1"/>
    </source>
</evidence>
<feature type="signal peptide" evidence="1">
    <location>
        <begin position="1"/>
        <end position="20"/>
    </location>
</feature>
<organism evidence="2 3">
    <name type="scientific">Puccinia striiformis f. sp. tritici PST-78</name>
    <dbReference type="NCBI Taxonomy" id="1165861"/>
    <lineage>
        <taxon>Eukaryota</taxon>
        <taxon>Fungi</taxon>
        <taxon>Dikarya</taxon>
        <taxon>Basidiomycota</taxon>
        <taxon>Pucciniomycotina</taxon>
        <taxon>Pucciniomycetes</taxon>
        <taxon>Pucciniales</taxon>
        <taxon>Pucciniaceae</taxon>
        <taxon>Puccinia</taxon>
    </lineage>
</organism>
<proteinExistence type="predicted"/>
<name>A0A0L0UUX4_9BASI</name>
<gene>
    <name evidence="2" type="ORF">PSTG_15715</name>
</gene>
<accession>A0A0L0UUX4</accession>
<evidence type="ECO:0000256" key="1">
    <source>
        <dbReference type="SAM" id="SignalP"/>
    </source>
</evidence>
<feature type="chain" id="PRO_5005549025" evidence="1">
    <location>
        <begin position="21"/>
        <end position="117"/>
    </location>
</feature>
<reference evidence="3" key="1">
    <citation type="submission" date="2014-03" db="EMBL/GenBank/DDBJ databases">
        <title>The Genome Sequence of Puccinia striiformis f. sp. tritici PST-78.</title>
        <authorList>
            <consortium name="The Broad Institute Genome Sequencing Platform"/>
            <person name="Cuomo C."/>
            <person name="Hulbert S."/>
            <person name="Chen X."/>
            <person name="Walker B."/>
            <person name="Young S.K."/>
            <person name="Zeng Q."/>
            <person name="Gargeya S."/>
            <person name="Fitzgerald M."/>
            <person name="Haas B."/>
            <person name="Abouelleil A."/>
            <person name="Alvarado L."/>
            <person name="Arachchi H.M."/>
            <person name="Berlin A.M."/>
            <person name="Chapman S.B."/>
            <person name="Goldberg J."/>
            <person name="Griggs A."/>
            <person name="Gujja S."/>
            <person name="Hansen M."/>
            <person name="Howarth C."/>
            <person name="Imamovic A."/>
            <person name="Larimer J."/>
            <person name="McCowan C."/>
            <person name="Montmayeur A."/>
            <person name="Murphy C."/>
            <person name="Neiman D."/>
            <person name="Pearson M."/>
            <person name="Priest M."/>
            <person name="Roberts A."/>
            <person name="Saif S."/>
            <person name="Shea T."/>
            <person name="Sisk P."/>
            <person name="Sykes S."/>
            <person name="Wortman J."/>
            <person name="Nusbaum C."/>
            <person name="Birren B."/>
        </authorList>
    </citation>
    <scope>NUCLEOTIDE SEQUENCE [LARGE SCALE GENOMIC DNA]</scope>
    <source>
        <strain evidence="3">race PST-78</strain>
    </source>
</reference>
<protein>
    <submittedName>
        <fullName evidence="2">Uncharacterized protein</fullName>
    </submittedName>
</protein>
<comment type="caution">
    <text evidence="2">The sequence shown here is derived from an EMBL/GenBank/DDBJ whole genome shotgun (WGS) entry which is preliminary data.</text>
</comment>
<dbReference type="EMBL" id="AJIL01000233">
    <property type="protein sequence ID" value="KNE90847.1"/>
    <property type="molecule type" value="Genomic_DNA"/>
</dbReference>